<sequence length="220" mass="23422">MFGELLLHFGIKEFATFVTATIIFAMTPGIDTVFVLNRAIGYDKRIGSMAALGVASGVLVHTVLAAVGLAAIVAKSAMLFSMIKYLGAAYLVYLGMMIIYHAITNPTKLAIHSSSNTIPISAWQAYRSGLMTNVLNPKVALFFLAFFPQFIVATQVDNAAAYLLLGVVYAIISAVWLVALAMLAGTVLSKLLTSQKAKRYMDIGSGAVFVLMGAKVAVSD</sequence>
<evidence type="ECO:0000313" key="8">
    <source>
        <dbReference type="Proteomes" id="UP000190683"/>
    </source>
</evidence>
<proteinExistence type="predicted"/>
<keyword evidence="4 6" id="KW-1133">Transmembrane helix</keyword>
<evidence type="ECO:0000256" key="2">
    <source>
        <dbReference type="ARBA" id="ARBA00022475"/>
    </source>
</evidence>
<evidence type="ECO:0000256" key="3">
    <source>
        <dbReference type="ARBA" id="ARBA00022692"/>
    </source>
</evidence>
<feature type="transmembrane region" description="Helical" evidence="6">
    <location>
        <begin position="162"/>
        <end position="188"/>
    </location>
</feature>
<keyword evidence="8" id="KW-1185">Reference proteome</keyword>
<dbReference type="Proteomes" id="UP000190683">
    <property type="component" value="Unassembled WGS sequence"/>
</dbReference>
<dbReference type="PANTHER" id="PTHR30086">
    <property type="entry name" value="ARGININE EXPORTER PROTEIN ARGO"/>
    <property type="match status" value="1"/>
</dbReference>
<evidence type="ECO:0000313" key="7">
    <source>
        <dbReference type="EMBL" id="OOS24363.1"/>
    </source>
</evidence>
<reference evidence="7 8" key="1">
    <citation type="submission" date="2017-02" db="EMBL/GenBank/DDBJ databases">
        <title>Draft genome sequence of Moraxella porci CCUG 54912T type strain.</title>
        <authorList>
            <person name="Salva-Serra F."/>
            <person name="Engstrom-Jakobsson H."/>
            <person name="Thorell K."/>
            <person name="Jaen-Luchoro D."/>
            <person name="Gonzales-Siles L."/>
            <person name="Karlsson R."/>
            <person name="Yazdan S."/>
            <person name="Boulund F."/>
            <person name="Johnning A."/>
            <person name="Engstrand L."/>
            <person name="Kristiansson E."/>
            <person name="Moore E."/>
        </authorList>
    </citation>
    <scope>NUCLEOTIDE SEQUENCE [LARGE SCALE GENOMIC DNA]</scope>
    <source>
        <strain evidence="7 8">CCUG 54912</strain>
    </source>
</reference>
<comment type="subcellular location">
    <subcellularLocation>
        <location evidence="1">Cell membrane</location>
        <topology evidence="1">Multi-pass membrane protein</topology>
    </subcellularLocation>
</comment>
<comment type="caution">
    <text evidence="7">The sequence shown here is derived from an EMBL/GenBank/DDBJ whole genome shotgun (WGS) entry which is preliminary data.</text>
</comment>
<feature type="transmembrane region" description="Helical" evidence="6">
    <location>
        <begin position="85"/>
        <end position="103"/>
    </location>
</feature>
<keyword evidence="5 6" id="KW-0472">Membrane</keyword>
<evidence type="ECO:0000256" key="5">
    <source>
        <dbReference type="ARBA" id="ARBA00023136"/>
    </source>
</evidence>
<keyword evidence="3 6" id="KW-0812">Transmembrane</keyword>
<accession>A0A1T0CPX5</accession>
<dbReference type="EMBL" id="MUYV01000010">
    <property type="protein sequence ID" value="OOS24363.1"/>
    <property type="molecule type" value="Genomic_DNA"/>
</dbReference>
<feature type="transmembrane region" description="Helical" evidence="6">
    <location>
        <begin position="49"/>
        <end position="73"/>
    </location>
</feature>
<dbReference type="STRING" id="573983.B0681_07595"/>
<protein>
    <recommendedName>
        <fullName evidence="9">Lysine transporter LysE</fullName>
    </recommendedName>
</protein>
<feature type="transmembrane region" description="Helical" evidence="6">
    <location>
        <begin position="139"/>
        <end position="156"/>
    </location>
</feature>
<dbReference type="GO" id="GO:0015171">
    <property type="term" value="F:amino acid transmembrane transporter activity"/>
    <property type="evidence" value="ECO:0007669"/>
    <property type="project" value="TreeGrafter"/>
</dbReference>
<organism evidence="7 8">
    <name type="scientific">Moraxella porci DSM 25326</name>
    <dbReference type="NCBI Taxonomy" id="573983"/>
    <lineage>
        <taxon>Bacteria</taxon>
        <taxon>Pseudomonadati</taxon>
        <taxon>Pseudomonadota</taxon>
        <taxon>Gammaproteobacteria</taxon>
        <taxon>Moraxellales</taxon>
        <taxon>Moraxellaceae</taxon>
        <taxon>Moraxella</taxon>
    </lineage>
</organism>
<keyword evidence="2" id="KW-1003">Cell membrane</keyword>
<dbReference type="InterPro" id="IPR001123">
    <property type="entry name" value="LeuE-type"/>
</dbReference>
<feature type="transmembrane region" description="Helical" evidence="6">
    <location>
        <begin position="14"/>
        <end position="37"/>
    </location>
</feature>
<gene>
    <name evidence="7" type="ORF">B0681_07595</name>
</gene>
<evidence type="ECO:0000256" key="4">
    <source>
        <dbReference type="ARBA" id="ARBA00022989"/>
    </source>
</evidence>
<name>A0A1T0CPX5_9GAMM</name>
<evidence type="ECO:0000256" key="1">
    <source>
        <dbReference type="ARBA" id="ARBA00004651"/>
    </source>
</evidence>
<dbReference type="PIRSF" id="PIRSF006324">
    <property type="entry name" value="LeuE"/>
    <property type="match status" value="1"/>
</dbReference>
<dbReference type="PANTHER" id="PTHR30086:SF20">
    <property type="entry name" value="ARGININE EXPORTER PROTEIN ARGO-RELATED"/>
    <property type="match status" value="1"/>
</dbReference>
<dbReference type="AlphaFoldDB" id="A0A1T0CPX5"/>
<dbReference type="Pfam" id="PF01810">
    <property type="entry name" value="LysE"/>
    <property type="match status" value="1"/>
</dbReference>
<evidence type="ECO:0000256" key="6">
    <source>
        <dbReference type="SAM" id="Phobius"/>
    </source>
</evidence>
<evidence type="ECO:0008006" key="9">
    <source>
        <dbReference type="Google" id="ProtNLM"/>
    </source>
</evidence>
<dbReference type="GO" id="GO:0005886">
    <property type="term" value="C:plasma membrane"/>
    <property type="evidence" value="ECO:0007669"/>
    <property type="project" value="UniProtKB-SubCell"/>
</dbReference>
<dbReference type="RefSeq" id="WP_078318134.1">
    <property type="nucleotide sequence ID" value="NZ_MUYV01000010.1"/>
</dbReference>